<feature type="domain" description="DUF218" evidence="2">
    <location>
        <begin position="69"/>
        <end position="230"/>
    </location>
</feature>
<comment type="caution">
    <text evidence="3">The sequence shown here is derived from an EMBL/GenBank/DDBJ whole genome shotgun (WGS) entry which is preliminary data.</text>
</comment>
<dbReference type="Pfam" id="PF02698">
    <property type="entry name" value="DUF218"/>
    <property type="match status" value="1"/>
</dbReference>
<dbReference type="GO" id="GO:0005886">
    <property type="term" value="C:plasma membrane"/>
    <property type="evidence" value="ECO:0007669"/>
    <property type="project" value="TreeGrafter"/>
</dbReference>
<reference evidence="3 4" key="1">
    <citation type="submission" date="2017-02" db="EMBL/GenBank/DDBJ databases">
        <title>Whole genome sequencing of Rhodanobacter lindaniclasticus DSM 17932.</title>
        <authorList>
            <person name="Kumar S."/>
            <person name="Patil P."/>
            <person name="Patil P.B."/>
        </authorList>
    </citation>
    <scope>NUCLEOTIDE SEQUENCE [LARGE SCALE GENOMIC DNA]</scope>
    <source>
        <strain evidence="3 4">DSM 17932</strain>
    </source>
</reference>
<dbReference type="InterPro" id="IPR014729">
    <property type="entry name" value="Rossmann-like_a/b/a_fold"/>
</dbReference>
<keyword evidence="4" id="KW-1185">Reference proteome</keyword>
<dbReference type="Gene3D" id="3.40.50.620">
    <property type="entry name" value="HUPs"/>
    <property type="match status" value="1"/>
</dbReference>
<dbReference type="RefSeq" id="WP_136259331.1">
    <property type="nucleotide sequence ID" value="NZ_MWIO01000043.1"/>
</dbReference>
<evidence type="ECO:0000313" key="3">
    <source>
        <dbReference type="EMBL" id="THD06215.1"/>
    </source>
</evidence>
<dbReference type="GO" id="GO:0000270">
    <property type="term" value="P:peptidoglycan metabolic process"/>
    <property type="evidence" value="ECO:0007669"/>
    <property type="project" value="TreeGrafter"/>
</dbReference>
<organism evidence="3 4">
    <name type="scientific">Rhodanobacter lindaniclasticus</name>
    <dbReference type="NCBI Taxonomy" id="75310"/>
    <lineage>
        <taxon>Bacteria</taxon>
        <taxon>Pseudomonadati</taxon>
        <taxon>Pseudomonadota</taxon>
        <taxon>Gammaproteobacteria</taxon>
        <taxon>Lysobacterales</taxon>
        <taxon>Rhodanobacteraceae</taxon>
        <taxon>Rhodanobacter</taxon>
    </lineage>
</organism>
<keyword evidence="1" id="KW-0472">Membrane</keyword>
<dbReference type="InterPro" id="IPR051599">
    <property type="entry name" value="Cell_Envelope_Assoc"/>
</dbReference>
<accession>A0A4S3KCN8</accession>
<dbReference type="Proteomes" id="UP000306317">
    <property type="component" value="Unassembled WGS sequence"/>
</dbReference>
<feature type="transmembrane region" description="Helical" evidence="1">
    <location>
        <begin position="26"/>
        <end position="49"/>
    </location>
</feature>
<dbReference type="PANTHER" id="PTHR30336">
    <property type="entry name" value="INNER MEMBRANE PROTEIN, PROBABLE PERMEASE"/>
    <property type="match status" value="1"/>
</dbReference>
<keyword evidence="1" id="KW-0812">Transmembrane</keyword>
<dbReference type="EMBL" id="MWIO01000043">
    <property type="protein sequence ID" value="THD06215.1"/>
    <property type="molecule type" value="Genomic_DNA"/>
</dbReference>
<dbReference type="CDD" id="cd06259">
    <property type="entry name" value="YdcF-like"/>
    <property type="match status" value="1"/>
</dbReference>
<evidence type="ECO:0000259" key="2">
    <source>
        <dbReference type="Pfam" id="PF02698"/>
    </source>
</evidence>
<proteinExistence type="predicted"/>
<gene>
    <name evidence="3" type="ORF">B1991_14165</name>
</gene>
<evidence type="ECO:0000313" key="4">
    <source>
        <dbReference type="Proteomes" id="UP000306317"/>
    </source>
</evidence>
<protein>
    <recommendedName>
        <fullName evidence="2">DUF218 domain-containing protein</fullName>
    </recommendedName>
</protein>
<dbReference type="InterPro" id="IPR003848">
    <property type="entry name" value="DUF218"/>
</dbReference>
<keyword evidence="1" id="KW-1133">Transmembrane helix</keyword>
<sequence>MLFSLIVVLTLFACLAIWRRWRWLAGTFAVLAALLLVLAGSGVLPRLLLQQLQAPYAQRPAPAWAPQNAIVLLTGGSIHVPHDDVEPGISAYGRIAEVAVLYHACHQAAVGCKLLVSGGDPEHRGTALAVSYARVLRGLGVPDEDLILESRSNNTWQNAQFSRPLLAKLDAPKVWLVSSAWHLRRSVLYFDHFGIAATPVRADYLHAELDPWPSAQNIVLTDVALHEYLGVLRYHVYNAMGWNAPAMKAVR</sequence>
<evidence type="ECO:0000256" key="1">
    <source>
        <dbReference type="SAM" id="Phobius"/>
    </source>
</evidence>
<dbReference type="GO" id="GO:0043164">
    <property type="term" value="P:Gram-negative-bacterium-type cell wall biogenesis"/>
    <property type="evidence" value="ECO:0007669"/>
    <property type="project" value="TreeGrafter"/>
</dbReference>
<dbReference type="PANTHER" id="PTHR30336:SF4">
    <property type="entry name" value="ENVELOPE BIOGENESIS FACTOR ELYC"/>
    <property type="match status" value="1"/>
</dbReference>
<name>A0A4S3KCN8_9GAMM</name>
<dbReference type="AlphaFoldDB" id="A0A4S3KCN8"/>
<dbReference type="OrthoDB" id="9809813at2"/>